<name>W6A6P9_9MOLU</name>
<reference evidence="2 3" key="1">
    <citation type="journal article" date="2014" name="Genome Biol. Evol.">
        <title>Molecular evolution of the substrate utilization strategies and putative virulence factors in mosquito-associated Spiroplasma species.</title>
        <authorList>
            <person name="Chang T.H."/>
            <person name="Lo W.S."/>
            <person name="Ku C."/>
            <person name="Chen L.L."/>
            <person name="Kuo C.H."/>
        </authorList>
    </citation>
    <scope>NUCLEOTIDE SEQUENCE [LARGE SCALE GENOMIC DNA]</scope>
    <source>
        <strain evidence="2">AES-1</strain>
    </source>
</reference>
<evidence type="ECO:0000256" key="1">
    <source>
        <dbReference type="SAM" id="Coils"/>
    </source>
</evidence>
<proteinExistence type="predicted"/>
<dbReference type="OrthoDB" id="9818015at2"/>
<evidence type="ECO:0000313" key="2">
    <source>
        <dbReference type="EMBL" id="AHI52672.1"/>
    </source>
</evidence>
<sequence length="612" mass="71148">MKVLLVLLSTVSLGVGATAPLVSNINANVYVNPIVISHRKNMEIAINDKTLTFADGFFLYEQVDDMIYKIVDEEYLYSYMNTVYSLHSKLLSLINSEYEQNKLEEQRILIEQTMLNWSNDESISELLSIYKKQSSEEKEVAAKIFYAYNQSSSKLMIEDLEIFQEYKILNIQASTAIASLENQLELHKTSLKVWEDTLKWQEELVRIYDNLINKAKELESQFMDVFNSVLATPEAFFKHMLEKKNEILEPLVDKFLDGSVAKLEELMEDVTNREQNPDKKIEDWVLVGENSDPWDPNEGSPTEISTEQLAQASDNQVELRIKNELTGEETAEEKQQKVFNIVKDVVGEIYRIEDILFSSLHQSSQKFFEFVNNQIPRLSNDVKDAFKKNGIPIETKFDEAIQTALDITNALADQVLSILSPKNEIFGQIKELAFATFDTIEDWYKTISVAKKSSEAIEEIIKIRDEYSTIPEDVEIDVDEVYARIEETEEELERQEQILEETNEILENSKYDILDKNLLEWNEFFGDYTNYLDIIELKENRTNTNLNPIKYFKKELEIYKKNVIERQFTFANLINHENIGSLNPKVIEMLIEENTKLETINQFILKHEGDFN</sequence>
<protein>
    <submittedName>
        <fullName evidence="2">Uncharacterized protein</fullName>
    </submittedName>
</protein>
<feature type="coiled-coil region" evidence="1">
    <location>
        <begin position="478"/>
        <end position="512"/>
    </location>
</feature>
<dbReference type="Proteomes" id="UP000019267">
    <property type="component" value="Chromosome"/>
</dbReference>
<dbReference type="HOGENOM" id="CLU_446117_0_0_14"/>
<keyword evidence="1" id="KW-0175">Coiled coil</keyword>
<dbReference type="STRING" id="1276246.SCULI_v1c03310"/>
<accession>W6A6P9</accession>
<dbReference type="KEGG" id="scq:SCULI_v1c03310"/>
<feature type="coiled-coil region" evidence="1">
    <location>
        <begin position="177"/>
        <end position="221"/>
    </location>
</feature>
<organism evidence="2 3">
    <name type="scientific">Spiroplasma culicicola AES-1</name>
    <dbReference type="NCBI Taxonomy" id="1276246"/>
    <lineage>
        <taxon>Bacteria</taxon>
        <taxon>Bacillati</taxon>
        <taxon>Mycoplasmatota</taxon>
        <taxon>Mollicutes</taxon>
        <taxon>Entomoplasmatales</taxon>
        <taxon>Spiroplasmataceae</taxon>
        <taxon>Spiroplasma</taxon>
    </lineage>
</organism>
<evidence type="ECO:0000313" key="3">
    <source>
        <dbReference type="Proteomes" id="UP000019267"/>
    </source>
</evidence>
<dbReference type="RefSeq" id="WP_025362913.1">
    <property type="nucleotide sequence ID" value="NZ_CP006681.1"/>
</dbReference>
<dbReference type="EMBL" id="CP006681">
    <property type="protein sequence ID" value="AHI52672.1"/>
    <property type="molecule type" value="Genomic_DNA"/>
</dbReference>
<dbReference type="PATRIC" id="fig|1276246.3.peg.330"/>
<gene>
    <name evidence="2" type="ORF">SCULI_v1c03310</name>
</gene>
<dbReference type="AlphaFoldDB" id="W6A6P9"/>
<keyword evidence="3" id="KW-1185">Reference proteome</keyword>